<dbReference type="EMBL" id="JANPWB010000005">
    <property type="protein sequence ID" value="KAJ1188573.1"/>
    <property type="molecule type" value="Genomic_DNA"/>
</dbReference>
<sequence length="100" mass="10939">MVSCRCRRERGRPSCSPLQSTWVRRQSPSAGRISPGSITAGLRRPVTLAIWQRDGGGSSRRLNLGHWVEEDNHGAPGYARGPVDTRQDPEEMVGALKSAT</sequence>
<gene>
    <name evidence="2" type="ORF">NDU88_005332</name>
</gene>
<comment type="caution">
    <text evidence="2">The sequence shown here is derived from an EMBL/GenBank/DDBJ whole genome shotgun (WGS) entry which is preliminary data.</text>
</comment>
<dbReference type="Proteomes" id="UP001066276">
    <property type="component" value="Chromosome 3_1"/>
</dbReference>
<feature type="region of interest" description="Disordered" evidence="1">
    <location>
        <begin position="70"/>
        <end position="100"/>
    </location>
</feature>
<feature type="compositionally biased region" description="Polar residues" evidence="1">
    <location>
        <begin position="16"/>
        <end position="29"/>
    </location>
</feature>
<evidence type="ECO:0000256" key="1">
    <source>
        <dbReference type="SAM" id="MobiDB-lite"/>
    </source>
</evidence>
<evidence type="ECO:0000313" key="3">
    <source>
        <dbReference type="Proteomes" id="UP001066276"/>
    </source>
</evidence>
<keyword evidence="3" id="KW-1185">Reference proteome</keyword>
<proteinExistence type="predicted"/>
<organism evidence="2 3">
    <name type="scientific">Pleurodeles waltl</name>
    <name type="common">Iberian ribbed newt</name>
    <dbReference type="NCBI Taxonomy" id="8319"/>
    <lineage>
        <taxon>Eukaryota</taxon>
        <taxon>Metazoa</taxon>
        <taxon>Chordata</taxon>
        <taxon>Craniata</taxon>
        <taxon>Vertebrata</taxon>
        <taxon>Euteleostomi</taxon>
        <taxon>Amphibia</taxon>
        <taxon>Batrachia</taxon>
        <taxon>Caudata</taxon>
        <taxon>Salamandroidea</taxon>
        <taxon>Salamandridae</taxon>
        <taxon>Pleurodelinae</taxon>
        <taxon>Pleurodeles</taxon>
    </lineage>
</organism>
<dbReference type="AlphaFoldDB" id="A0AAV7ULK5"/>
<feature type="region of interest" description="Disordered" evidence="1">
    <location>
        <begin position="1"/>
        <end position="38"/>
    </location>
</feature>
<feature type="compositionally biased region" description="Basic residues" evidence="1">
    <location>
        <begin position="1"/>
        <end position="10"/>
    </location>
</feature>
<evidence type="ECO:0000313" key="2">
    <source>
        <dbReference type="EMBL" id="KAJ1188573.1"/>
    </source>
</evidence>
<accession>A0AAV7ULK5</accession>
<name>A0AAV7ULK5_PLEWA</name>
<protein>
    <submittedName>
        <fullName evidence="2">Uncharacterized protein</fullName>
    </submittedName>
</protein>
<reference evidence="2" key="1">
    <citation type="journal article" date="2022" name="bioRxiv">
        <title>Sequencing and chromosome-scale assembly of the giantPleurodeles waltlgenome.</title>
        <authorList>
            <person name="Brown T."/>
            <person name="Elewa A."/>
            <person name="Iarovenko S."/>
            <person name="Subramanian E."/>
            <person name="Araus A.J."/>
            <person name="Petzold A."/>
            <person name="Susuki M."/>
            <person name="Suzuki K.-i.T."/>
            <person name="Hayashi T."/>
            <person name="Toyoda A."/>
            <person name="Oliveira C."/>
            <person name="Osipova E."/>
            <person name="Leigh N.D."/>
            <person name="Simon A."/>
            <person name="Yun M.H."/>
        </authorList>
    </citation>
    <scope>NUCLEOTIDE SEQUENCE</scope>
    <source>
        <strain evidence="2">20211129_DDA</strain>
        <tissue evidence="2">Liver</tissue>
    </source>
</reference>